<reference evidence="2 3" key="1">
    <citation type="submission" date="2020-08" db="EMBL/GenBank/DDBJ databases">
        <title>Sequencing the genomes of 1000 actinobacteria strains.</title>
        <authorList>
            <person name="Klenk H.-P."/>
        </authorList>
    </citation>
    <scope>NUCLEOTIDE SEQUENCE [LARGE SCALE GENOMIC DNA]</scope>
    <source>
        <strain evidence="2 3">DSM 44786</strain>
    </source>
</reference>
<evidence type="ECO:0000313" key="3">
    <source>
        <dbReference type="Proteomes" id="UP000573327"/>
    </source>
</evidence>
<protein>
    <submittedName>
        <fullName evidence="2">Uncharacterized protein</fullName>
    </submittedName>
</protein>
<feature type="region of interest" description="Disordered" evidence="1">
    <location>
        <begin position="68"/>
        <end position="112"/>
    </location>
</feature>
<comment type="caution">
    <text evidence="2">The sequence shown here is derived from an EMBL/GenBank/DDBJ whole genome shotgun (WGS) entry which is preliminary data.</text>
</comment>
<name>A0A7W7WES5_9ACTN</name>
<organism evidence="2 3">
    <name type="scientific">Kitasatospora gansuensis</name>
    <dbReference type="NCBI Taxonomy" id="258050"/>
    <lineage>
        <taxon>Bacteria</taxon>
        <taxon>Bacillati</taxon>
        <taxon>Actinomycetota</taxon>
        <taxon>Actinomycetes</taxon>
        <taxon>Kitasatosporales</taxon>
        <taxon>Streptomycetaceae</taxon>
        <taxon>Kitasatospora</taxon>
    </lineage>
</organism>
<keyword evidence="3" id="KW-1185">Reference proteome</keyword>
<sequence>MRLLFECLECGTHYLPPEDLRYGDGSPASPVWCSPCQELMARHKIAEPQPAAAIALAAARQALQAALAAQAARAETPAANPRPTRPARTRRSTAGPSRTRETLPPPLNGPRRAVPYGAAGRSFGGSGVNVRAVRPSCPVHPGGTLRHPGLGLLR</sequence>
<dbReference type="EMBL" id="JACHJR010000001">
    <property type="protein sequence ID" value="MBB4944476.1"/>
    <property type="molecule type" value="Genomic_DNA"/>
</dbReference>
<evidence type="ECO:0000313" key="2">
    <source>
        <dbReference type="EMBL" id="MBB4944476.1"/>
    </source>
</evidence>
<accession>A0A7W7WES5</accession>
<evidence type="ECO:0000256" key="1">
    <source>
        <dbReference type="SAM" id="MobiDB-lite"/>
    </source>
</evidence>
<dbReference type="Proteomes" id="UP000573327">
    <property type="component" value="Unassembled WGS sequence"/>
</dbReference>
<feature type="compositionally biased region" description="Low complexity" evidence="1">
    <location>
        <begin position="68"/>
        <end position="82"/>
    </location>
</feature>
<gene>
    <name evidence="2" type="ORF">F4556_000011</name>
</gene>
<proteinExistence type="predicted"/>
<feature type="region of interest" description="Disordered" evidence="1">
    <location>
        <begin position="135"/>
        <end position="154"/>
    </location>
</feature>
<dbReference type="AlphaFoldDB" id="A0A7W7WES5"/>